<accession>A0ABN2BP81</accession>
<name>A0ABN2BP81_9ACTN</name>
<sequence>MQPGESAALTPGQRAQVDQVLSLINEVDKAWTFNEQLANDDEVERVLLEEFMGGEWVGMRSDRAYLLYASMSRMVELDHALTPHDITRQVVATAPRREVECDRCRVLGVPAGVAVVNIRRNLAALVLCQSCVNHLNPDVLIETGEINA</sequence>
<dbReference type="Proteomes" id="UP001500842">
    <property type="component" value="Unassembled WGS sequence"/>
</dbReference>
<keyword evidence="2" id="KW-1185">Reference proteome</keyword>
<dbReference type="RefSeq" id="WP_141007082.1">
    <property type="nucleotide sequence ID" value="NZ_BAAAOR010000040.1"/>
</dbReference>
<dbReference type="EMBL" id="BAAAOR010000040">
    <property type="protein sequence ID" value="GAA1543252.1"/>
    <property type="molecule type" value="Genomic_DNA"/>
</dbReference>
<proteinExistence type="predicted"/>
<evidence type="ECO:0008006" key="3">
    <source>
        <dbReference type="Google" id="ProtNLM"/>
    </source>
</evidence>
<protein>
    <recommendedName>
        <fullName evidence="3">DksA C4-type domain-containing protein</fullName>
    </recommendedName>
</protein>
<comment type="caution">
    <text evidence="1">The sequence shown here is derived from an EMBL/GenBank/DDBJ whole genome shotgun (WGS) entry which is preliminary data.</text>
</comment>
<organism evidence="1 2">
    <name type="scientific">Nocardioides humi</name>
    <dbReference type="NCBI Taxonomy" id="449461"/>
    <lineage>
        <taxon>Bacteria</taxon>
        <taxon>Bacillati</taxon>
        <taxon>Actinomycetota</taxon>
        <taxon>Actinomycetes</taxon>
        <taxon>Propionibacteriales</taxon>
        <taxon>Nocardioidaceae</taxon>
        <taxon>Nocardioides</taxon>
    </lineage>
</organism>
<evidence type="ECO:0000313" key="1">
    <source>
        <dbReference type="EMBL" id="GAA1543252.1"/>
    </source>
</evidence>
<reference evidence="1 2" key="1">
    <citation type="journal article" date="2019" name="Int. J. Syst. Evol. Microbiol.">
        <title>The Global Catalogue of Microorganisms (GCM) 10K type strain sequencing project: providing services to taxonomists for standard genome sequencing and annotation.</title>
        <authorList>
            <consortium name="The Broad Institute Genomics Platform"/>
            <consortium name="The Broad Institute Genome Sequencing Center for Infectious Disease"/>
            <person name="Wu L."/>
            <person name="Ma J."/>
        </authorList>
    </citation>
    <scope>NUCLEOTIDE SEQUENCE [LARGE SCALE GENOMIC DNA]</scope>
    <source>
        <strain evidence="1 2">JCM 14942</strain>
    </source>
</reference>
<gene>
    <name evidence="1" type="ORF">GCM10009788_52210</name>
</gene>
<evidence type="ECO:0000313" key="2">
    <source>
        <dbReference type="Proteomes" id="UP001500842"/>
    </source>
</evidence>